<dbReference type="GO" id="GO:0005634">
    <property type="term" value="C:nucleus"/>
    <property type="evidence" value="ECO:0007669"/>
    <property type="project" value="UniProtKB-SubCell"/>
</dbReference>
<dbReference type="OrthoDB" id="3366823at2759"/>
<evidence type="ECO:0000256" key="1">
    <source>
        <dbReference type="ARBA" id="ARBA00004123"/>
    </source>
</evidence>
<feature type="compositionally biased region" description="Basic and acidic residues" evidence="3">
    <location>
        <begin position="416"/>
        <end position="450"/>
    </location>
</feature>
<feature type="region of interest" description="Disordered" evidence="3">
    <location>
        <begin position="391"/>
        <end position="450"/>
    </location>
</feature>
<dbReference type="STRING" id="1095629.A0A0C9X9A7"/>
<keyword evidence="2" id="KW-0539">Nucleus</keyword>
<evidence type="ECO:0000256" key="2">
    <source>
        <dbReference type="ARBA" id="ARBA00023242"/>
    </source>
</evidence>
<dbReference type="HOGENOM" id="CLU_048753_0_0_1"/>
<reference evidence="5 6" key="1">
    <citation type="submission" date="2014-04" db="EMBL/GenBank/DDBJ databases">
        <authorList>
            <consortium name="DOE Joint Genome Institute"/>
            <person name="Kuo A."/>
            <person name="Kohler A."/>
            <person name="Nagy L.G."/>
            <person name="Floudas D."/>
            <person name="Copeland A."/>
            <person name="Barry K.W."/>
            <person name="Cichocki N."/>
            <person name="Veneault-Fourrey C."/>
            <person name="LaButti K."/>
            <person name="Lindquist E.A."/>
            <person name="Lipzen A."/>
            <person name="Lundell T."/>
            <person name="Morin E."/>
            <person name="Murat C."/>
            <person name="Sun H."/>
            <person name="Tunlid A."/>
            <person name="Henrissat B."/>
            <person name="Grigoriev I.V."/>
            <person name="Hibbett D.S."/>
            <person name="Martin F."/>
            <person name="Nordberg H.P."/>
            <person name="Cantor M.N."/>
            <person name="Hua S.X."/>
        </authorList>
    </citation>
    <scope>NUCLEOTIDE SEQUENCE [LARGE SCALE GENOMIC DNA]</scope>
    <source>
        <strain evidence="5 6">LaAM-08-1</strain>
    </source>
</reference>
<name>A0A0C9X9A7_9AGAR</name>
<protein>
    <recommendedName>
        <fullName evidence="4">RED-like N-terminal domain-containing protein</fullName>
    </recommendedName>
</protein>
<feature type="compositionally biased region" description="Basic and acidic residues" evidence="3">
    <location>
        <begin position="220"/>
        <end position="241"/>
    </location>
</feature>
<evidence type="ECO:0000313" key="5">
    <source>
        <dbReference type="EMBL" id="KIK08830.1"/>
    </source>
</evidence>
<reference evidence="6" key="2">
    <citation type="submission" date="2015-01" db="EMBL/GenBank/DDBJ databases">
        <title>Evolutionary Origins and Diversification of the Mycorrhizal Mutualists.</title>
        <authorList>
            <consortium name="DOE Joint Genome Institute"/>
            <consortium name="Mycorrhizal Genomics Consortium"/>
            <person name="Kohler A."/>
            <person name="Kuo A."/>
            <person name="Nagy L.G."/>
            <person name="Floudas D."/>
            <person name="Copeland A."/>
            <person name="Barry K.W."/>
            <person name="Cichocki N."/>
            <person name="Veneault-Fourrey C."/>
            <person name="LaButti K."/>
            <person name="Lindquist E.A."/>
            <person name="Lipzen A."/>
            <person name="Lundell T."/>
            <person name="Morin E."/>
            <person name="Murat C."/>
            <person name="Riley R."/>
            <person name="Ohm R."/>
            <person name="Sun H."/>
            <person name="Tunlid A."/>
            <person name="Henrissat B."/>
            <person name="Grigoriev I.V."/>
            <person name="Hibbett D.S."/>
            <person name="Martin F."/>
        </authorList>
    </citation>
    <scope>NUCLEOTIDE SEQUENCE [LARGE SCALE GENOMIC DNA]</scope>
    <source>
        <strain evidence="6">LaAM-08-1</strain>
    </source>
</reference>
<feature type="compositionally biased region" description="Basic and acidic residues" evidence="3">
    <location>
        <begin position="184"/>
        <end position="196"/>
    </location>
</feature>
<evidence type="ECO:0000256" key="3">
    <source>
        <dbReference type="SAM" id="MobiDB-lite"/>
    </source>
</evidence>
<feature type="region of interest" description="Disordered" evidence="3">
    <location>
        <begin position="1"/>
        <end position="74"/>
    </location>
</feature>
<sequence>MDQDSFRRLLQTPGGASSSLSSRGSFLAQAAGAKPKTIDASKPAFKPRKVKKQSDAQYRDRAAERRGGEGNDYAQVEAVLEDFEKRAADAEDKDEIEAQRQYLGGDGAHSILVKGLDFALLEQNKARSLNSADDDESLEKAFLATSSGAPSTVPKKRTREDIIRELKEKRGSKPTEDASMSKTAEQESRLLEEAKQKGKFKPIGFKPIGDGDVKKKKKKMETEGKDGERKKKKRKVEDASKDLNGTAVDASGKGSMLPPPVPSKVLETLPPAVSEPESLDEDLNIFADVGEYEGVGLESDDDDDNPKKSSDVDTPQEGEVPNIHRRWIGTDEPESTPSANPPESLQKNPTEPLTSHSLPPEGEEEEEQPTRLVPLASSALPSIKEFLAMEKAAGSYGKRKKGKDKKKSGGTNEDGGGEKSKKLNAEAKAERDYKRLKSYTDKKADTSAAK</sequence>
<dbReference type="AlphaFoldDB" id="A0A0C9X9A7"/>
<organism evidence="5 6">
    <name type="scientific">Laccaria amethystina LaAM-08-1</name>
    <dbReference type="NCBI Taxonomy" id="1095629"/>
    <lineage>
        <taxon>Eukaryota</taxon>
        <taxon>Fungi</taxon>
        <taxon>Dikarya</taxon>
        <taxon>Basidiomycota</taxon>
        <taxon>Agaricomycotina</taxon>
        <taxon>Agaricomycetes</taxon>
        <taxon>Agaricomycetidae</taxon>
        <taxon>Agaricales</taxon>
        <taxon>Agaricineae</taxon>
        <taxon>Hydnangiaceae</taxon>
        <taxon>Laccaria</taxon>
    </lineage>
</organism>
<feature type="compositionally biased region" description="Basic residues" evidence="3">
    <location>
        <begin position="397"/>
        <end position="408"/>
    </location>
</feature>
<dbReference type="Proteomes" id="UP000054477">
    <property type="component" value="Unassembled WGS sequence"/>
</dbReference>
<dbReference type="InterPro" id="IPR039896">
    <property type="entry name" value="Red-like"/>
</dbReference>
<keyword evidence="6" id="KW-1185">Reference proteome</keyword>
<dbReference type="InterPro" id="IPR012916">
    <property type="entry name" value="RED_N"/>
</dbReference>
<evidence type="ECO:0000259" key="4">
    <source>
        <dbReference type="Pfam" id="PF07808"/>
    </source>
</evidence>
<evidence type="ECO:0000313" key="6">
    <source>
        <dbReference type="Proteomes" id="UP000054477"/>
    </source>
</evidence>
<gene>
    <name evidence="5" type="ORF">K443DRAFT_493192</name>
</gene>
<feature type="compositionally biased region" description="Low complexity" evidence="3">
    <location>
        <begin position="14"/>
        <end position="25"/>
    </location>
</feature>
<dbReference type="Pfam" id="PF07808">
    <property type="entry name" value="RED_N"/>
    <property type="match status" value="1"/>
</dbReference>
<comment type="subcellular location">
    <subcellularLocation>
        <location evidence="1">Nucleus</location>
    </subcellularLocation>
</comment>
<feature type="compositionally biased region" description="Basic and acidic residues" evidence="3">
    <location>
        <begin position="52"/>
        <end position="69"/>
    </location>
</feature>
<dbReference type="PANTHER" id="PTHR12765">
    <property type="entry name" value="RED PROTEIN IK FACTOR CYTOKINE IK"/>
    <property type="match status" value="1"/>
</dbReference>
<feature type="compositionally biased region" description="Basic and acidic residues" evidence="3">
    <location>
        <begin position="158"/>
        <end position="176"/>
    </location>
</feature>
<feature type="domain" description="RED-like N-terminal" evidence="4">
    <location>
        <begin position="49"/>
        <end position="159"/>
    </location>
</feature>
<proteinExistence type="predicted"/>
<feature type="region of interest" description="Disordered" evidence="3">
    <location>
        <begin position="128"/>
        <end position="377"/>
    </location>
</feature>
<accession>A0A0C9X9A7</accession>
<dbReference type="EMBL" id="KN838540">
    <property type="protein sequence ID" value="KIK08830.1"/>
    <property type="molecule type" value="Genomic_DNA"/>
</dbReference>
<feature type="compositionally biased region" description="Polar residues" evidence="3">
    <location>
        <begin position="335"/>
        <end position="357"/>
    </location>
</feature>